<feature type="compositionally biased region" description="Low complexity" evidence="1">
    <location>
        <begin position="36"/>
        <end position="46"/>
    </location>
</feature>
<feature type="compositionally biased region" description="Basic residues" evidence="1">
    <location>
        <begin position="1"/>
        <end position="15"/>
    </location>
</feature>
<feature type="region of interest" description="Disordered" evidence="1">
    <location>
        <begin position="1"/>
        <end position="70"/>
    </location>
</feature>
<accession>A0ABR1RNA5</accession>
<name>A0ABR1RNA5_9PEZI</name>
<gene>
    <name evidence="2" type="ORF">PG991_008897</name>
</gene>
<comment type="caution">
    <text evidence="2">The sequence shown here is derived from an EMBL/GenBank/DDBJ whole genome shotgun (WGS) entry which is preliminary data.</text>
</comment>
<proteinExistence type="predicted"/>
<protein>
    <submittedName>
        <fullName evidence="2">Uncharacterized protein</fullName>
    </submittedName>
</protein>
<evidence type="ECO:0000313" key="2">
    <source>
        <dbReference type="EMBL" id="KAK8016009.1"/>
    </source>
</evidence>
<feature type="compositionally biased region" description="Basic residues" evidence="1">
    <location>
        <begin position="58"/>
        <end position="70"/>
    </location>
</feature>
<evidence type="ECO:0000256" key="1">
    <source>
        <dbReference type="SAM" id="MobiDB-lite"/>
    </source>
</evidence>
<sequence>MDARRCRSLPRRQHLRCLDRQKGRRPGSRHGRRRSSGNTGSSCNNGNGSGGASGNGGNKKHRTRGSRQQR</sequence>
<keyword evidence="3" id="KW-1185">Reference proteome</keyword>
<dbReference type="Proteomes" id="UP001396898">
    <property type="component" value="Unassembled WGS sequence"/>
</dbReference>
<organism evidence="2 3">
    <name type="scientific">Apiospora marii</name>
    <dbReference type="NCBI Taxonomy" id="335849"/>
    <lineage>
        <taxon>Eukaryota</taxon>
        <taxon>Fungi</taxon>
        <taxon>Dikarya</taxon>
        <taxon>Ascomycota</taxon>
        <taxon>Pezizomycotina</taxon>
        <taxon>Sordariomycetes</taxon>
        <taxon>Xylariomycetidae</taxon>
        <taxon>Amphisphaeriales</taxon>
        <taxon>Apiosporaceae</taxon>
        <taxon>Apiospora</taxon>
    </lineage>
</organism>
<reference evidence="2 3" key="1">
    <citation type="submission" date="2023-01" db="EMBL/GenBank/DDBJ databases">
        <title>Analysis of 21 Apiospora genomes using comparative genomics revels a genus with tremendous synthesis potential of carbohydrate active enzymes and secondary metabolites.</title>
        <authorList>
            <person name="Sorensen T."/>
        </authorList>
    </citation>
    <scope>NUCLEOTIDE SEQUENCE [LARGE SCALE GENOMIC DNA]</scope>
    <source>
        <strain evidence="2 3">CBS 20057</strain>
    </source>
</reference>
<dbReference type="EMBL" id="JAQQWI010000012">
    <property type="protein sequence ID" value="KAK8016009.1"/>
    <property type="molecule type" value="Genomic_DNA"/>
</dbReference>
<feature type="compositionally biased region" description="Basic residues" evidence="1">
    <location>
        <begin position="22"/>
        <end position="35"/>
    </location>
</feature>
<feature type="compositionally biased region" description="Gly residues" evidence="1">
    <location>
        <begin position="47"/>
        <end position="57"/>
    </location>
</feature>
<evidence type="ECO:0000313" key="3">
    <source>
        <dbReference type="Proteomes" id="UP001396898"/>
    </source>
</evidence>